<dbReference type="Proteomes" id="UP000031838">
    <property type="component" value="Chromosome 2"/>
</dbReference>
<dbReference type="EMBL" id="CP002581">
    <property type="protein sequence ID" value="AJK49526.1"/>
    <property type="molecule type" value="Genomic_DNA"/>
</dbReference>
<keyword evidence="2" id="KW-0732">Signal</keyword>
<organism evidence="3 4">
    <name type="scientific">Burkholderia plantarii</name>
    <dbReference type="NCBI Taxonomy" id="41899"/>
    <lineage>
        <taxon>Bacteria</taxon>
        <taxon>Pseudomonadati</taxon>
        <taxon>Pseudomonadota</taxon>
        <taxon>Betaproteobacteria</taxon>
        <taxon>Burkholderiales</taxon>
        <taxon>Burkholderiaceae</taxon>
        <taxon>Burkholderia</taxon>
    </lineage>
</organism>
<feature type="compositionally biased region" description="Low complexity" evidence="1">
    <location>
        <begin position="157"/>
        <end position="178"/>
    </location>
</feature>
<evidence type="ECO:0008006" key="5">
    <source>
        <dbReference type="Google" id="ProtNLM"/>
    </source>
</evidence>
<name>A0A0B6SB88_BURPL</name>
<dbReference type="HOGENOM" id="CLU_1335432_0_0_4"/>
<feature type="chain" id="PRO_5002109909" description="Lipoprotein" evidence="2">
    <location>
        <begin position="21"/>
        <end position="193"/>
    </location>
</feature>
<keyword evidence="4" id="KW-1185">Reference proteome</keyword>
<accession>A0A0B6SB88</accession>
<reference evidence="3 4" key="2">
    <citation type="journal article" date="2016" name="Appl. Microbiol. Biotechnol.">
        <title>Mutations improving production and secretion of extracellular lipase by Burkholderia glumae PG1.</title>
        <authorList>
            <person name="Knapp A."/>
            <person name="Voget S."/>
            <person name="Gao R."/>
            <person name="Zaburannyi N."/>
            <person name="Krysciak D."/>
            <person name="Breuer M."/>
            <person name="Hauer B."/>
            <person name="Streit W.R."/>
            <person name="Muller R."/>
            <person name="Daniel R."/>
            <person name="Jaeger K.E."/>
        </authorList>
    </citation>
    <scope>NUCLEOTIDE SEQUENCE [LARGE SCALE GENOMIC DNA]</scope>
    <source>
        <strain evidence="3 4">PG1</strain>
    </source>
</reference>
<dbReference type="KEGG" id="bgp:BGL_2c14590"/>
<feature type="region of interest" description="Disordered" evidence="1">
    <location>
        <begin position="125"/>
        <end position="193"/>
    </location>
</feature>
<evidence type="ECO:0000256" key="2">
    <source>
        <dbReference type="SAM" id="SignalP"/>
    </source>
</evidence>
<proteinExistence type="predicted"/>
<dbReference type="RefSeq" id="WP_052498454.1">
    <property type="nucleotide sequence ID" value="NZ_CP002581.1"/>
</dbReference>
<evidence type="ECO:0000313" key="4">
    <source>
        <dbReference type="Proteomes" id="UP000031838"/>
    </source>
</evidence>
<evidence type="ECO:0000313" key="3">
    <source>
        <dbReference type="EMBL" id="AJK49526.1"/>
    </source>
</evidence>
<dbReference type="AlphaFoldDB" id="A0A0B6SB88"/>
<evidence type="ECO:0000256" key="1">
    <source>
        <dbReference type="SAM" id="MobiDB-lite"/>
    </source>
</evidence>
<sequence length="193" mass="20145">MLKPTLKLSLVLLASAAGIAGCVTSGSGRVAVGPGRGSDVSLSVDAAPGAEVAYEPIPTDIYVATAVDTDVVIYRGDTYIWVAGPNGVRHRQFYAHGDHRRDVFRRREELRHVMTNHGGHLPAHAIAAHGPGHGGYAHGPERAPEHAGPAPHGGPEHPGAMPRAGRPAPALPTAHAAPRPVPAKPAPRYEKKS</sequence>
<protein>
    <recommendedName>
        <fullName evidence="5">Lipoprotein</fullName>
    </recommendedName>
</protein>
<reference evidence="4" key="1">
    <citation type="submission" date="2011-03" db="EMBL/GenBank/DDBJ databases">
        <authorList>
            <person name="Voget S."/>
            <person name="Streit W.R."/>
            <person name="Jaeger K.E."/>
            <person name="Daniel R."/>
        </authorList>
    </citation>
    <scope>NUCLEOTIDE SEQUENCE [LARGE SCALE GENOMIC DNA]</scope>
    <source>
        <strain evidence="4">PG1</strain>
    </source>
</reference>
<feature type="signal peptide" evidence="2">
    <location>
        <begin position="1"/>
        <end position="20"/>
    </location>
</feature>
<gene>
    <name evidence="3" type="ORF">BGL_2c14590</name>
</gene>
<dbReference type="PROSITE" id="PS51257">
    <property type="entry name" value="PROKAR_LIPOPROTEIN"/>
    <property type="match status" value="1"/>
</dbReference>